<feature type="chain" id="PRO_5027110303" description="Cupin type-2 domain-containing protein" evidence="1">
    <location>
        <begin position="22"/>
        <end position="160"/>
    </location>
</feature>
<dbReference type="Gene3D" id="2.60.120.10">
    <property type="entry name" value="Jelly Rolls"/>
    <property type="match status" value="1"/>
</dbReference>
<dbReference type="SUPFAM" id="SSF51182">
    <property type="entry name" value="RmlC-like cupins"/>
    <property type="match status" value="1"/>
</dbReference>
<name>A0A6M8N0Q2_9PSED</name>
<dbReference type="CDD" id="cd02233">
    <property type="entry name" value="cupin_HNL-like"/>
    <property type="match status" value="1"/>
</dbReference>
<dbReference type="Pfam" id="PF07883">
    <property type="entry name" value="Cupin_2"/>
    <property type="match status" value="1"/>
</dbReference>
<proteinExistence type="predicted"/>
<reference evidence="4" key="1">
    <citation type="submission" date="2019-12" db="EMBL/GenBank/DDBJ databases">
        <title>Endophytic bacteria associated with Panax ginseng seedlings.</title>
        <authorList>
            <person name="Park J.M."/>
            <person name="Shin R."/>
            <person name="Jo S.H."/>
        </authorList>
    </citation>
    <scope>NUCLEOTIDE SEQUENCE [LARGE SCALE GENOMIC DNA]</scope>
    <source>
        <strain evidence="4">PgKB30</strain>
    </source>
</reference>
<dbReference type="InterPro" id="IPR047263">
    <property type="entry name" value="HNL-like_cupin"/>
</dbReference>
<feature type="signal peptide" evidence="1">
    <location>
        <begin position="1"/>
        <end position="21"/>
    </location>
</feature>
<evidence type="ECO:0000259" key="2">
    <source>
        <dbReference type="Pfam" id="PF07883"/>
    </source>
</evidence>
<feature type="domain" description="Cupin type-2" evidence="2">
    <location>
        <begin position="68"/>
        <end position="129"/>
    </location>
</feature>
<protein>
    <recommendedName>
        <fullName evidence="2">Cupin type-2 domain-containing protein</fullName>
    </recommendedName>
</protein>
<sequence length="160" mass="16866">MNAVAALSTLAMTLMVANAVADDSTPAMTLVPNGSQASILGSPAMFVGTVRIDPLVSANEPSRVSAAYVTFGPGARSAWHTHPLGQTLVVTAGTGWVQQQGGEKQVIRPGDVIWTPPGVKHWHGATAQTGMTHMAIQEFLDGKNVEWMEPVSDAQYEASR</sequence>
<dbReference type="InterPro" id="IPR011051">
    <property type="entry name" value="RmlC_Cupin_sf"/>
</dbReference>
<keyword evidence="1" id="KW-0732">Signal</keyword>
<dbReference type="InterPro" id="IPR014710">
    <property type="entry name" value="RmlC-like_jellyroll"/>
</dbReference>
<dbReference type="InterPro" id="IPR013096">
    <property type="entry name" value="Cupin_2"/>
</dbReference>
<dbReference type="AlphaFoldDB" id="A0A6M8N0Q2"/>
<evidence type="ECO:0000313" key="3">
    <source>
        <dbReference type="EMBL" id="QKF52977.1"/>
    </source>
</evidence>
<evidence type="ECO:0000313" key="4">
    <source>
        <dbReference type="Proteomes" id="UP000501989"/>
    </source>
</evidence>
<dbReference type="PANTHER" id="PTHR43698">
    <property type="entry name" value="RIBD C-TERMINAL DOMAIN CONTAINING PROTEIN"/>
    <property type="match status" value="1"/>
</dbReference>
<gene>
    <name evidence="3" type="ORF">FX982_03969</name>
</gene>
<evidence type="ECO:0000256" key="1">
    <source>
        <dbReference type="SAM" id="SignalP"/>
    </source>
</evidence>
<dbReference type="PANTHER" id="PTHR43698:SF1">
    <property type="entry name" value="BLL4564 PROTEIN"/>
    <property type="match status" value="1"/>
</dbReference>
<dbReference type="Proteomes" id="UP000501989">
    <property type="component" value="Chromosome"/>
</dbReference>
<accession>A0A6M8N0Q2</accession>
<dbReference type="RefSeq" id="WP_172612189.1">
    <property type="nucleotide sequence ID" value="NZ_CP053746.1"/>
</dbReference>
<dbReference type="EMBL" id="CP053746">
    <property type="protein sequence ID" value="QKF52977.1"/>
    <property type="molecule type" value="Genomic_DNA"/>
</dbReference>
<dbReference type="KEGG" id="pgg:FX982_03969"/>
<keyword evidence="4" id="KW-1185">Reference proteome</keyword>
<organism evidence="3 4">
    <name type="scientific">Pseudomonas graminis</name>
    <dbReference type="NCBI Taxonomy" id="158627"/>
    <lineage>
        <taxon>Bacteria</taxon>
        <taxon>Pseudomonadati</taxon>
        <taxon>Pseudomonadota</taxon>
        <taxon>Gammaproteobacteria</taxon>
        <taxon>Pseudomonadales</taxon>
        <taxon>Pseudomonadaceae</taxon>
        <taxon>Pseudomonas</taxon>
    </lineage>
</organism>